<evidence type="ECO:0000256" key="5">
    <source>
        <dbReference type="ARBA" id="ARBA00023157"/>
    </source>
</evidence>
<dbReference type="EMBL" id="AZBU02000001">
    <property type="protein sequence ID" value="TMS36201.1"/>
    <property type="molecule type" value="Genomic_DNA"/>
</dbReference>
<evidence type="ECO:0000313" key="14">
    <source>
        <dbReference type="Proteomes" id="UP000298663"/>
    </source>
</evidence>
<name>A0A4U8USN4_STECR</name>
<accession>A0A4U8USN4</accession>
<dbReference type="OrthoDB" id="9972745at2759"/>
<dbReference type="EMBL" id="CM016762">
    <property type="protein sequence ID" value="TMS36201.1"/>
    <property type="molecule type" value="Genomic_DNA"/>
</dbReference>
<feature type="chain" id="PRO_5020801330" description="Netrin-1" evidence="9">
    <location>
        <begin position="25"/>
        <end position="655"/>
    </location>
</feature>
<dbReference type="GO" id="GO:1902667">
    <property type="term" value="P:regulation of axon guidance"/>
    <property type="evidence" value="ECO:0007669"/>
    <property type="project" value="UniProtKB-ARBA"/>
</dbReference>
<feature type="domain" description="Laminin N-terminal" evidence="12">
    <location>
        <begin position="46"/>
        <end position="293"/>
    </location>
</feature>
<dbReference type="Pfam" id="PF24973">
    <property type="entry name" value="EGF_LMN_ATRN"/>
    <property type="match status" value="1"/>
</dbReference>
<evidence type="ECO:0000256" key="6">
    <source>
        <dbReference type="ARBA" id="ARBA00023180"/>
    </source>
</evidence>
<dbReference type="Pfam" id="PF00053">
    <property type="entry name" value="EGF_laminin"/>
    <property type="match status" value="2"/>
</dbReference>
<keyword evidence="5 8" id="KW-1015">Disulfide bond</keyword>
<dbReference type="GO" id="GO:0005604">
    <property type="term" value="C:basement membrane"/>
    <property type="evidence" value="ECO:0007669"/>
    <property type="project" value="TreeGrafter"/>
</dbReference>
<dbReference type="Gene3D" id="2.40.50.120">
    <property type="match status" value="1"/>
</dbReference>
<dbReference type="FunFam" id="2.60.120.260:FF:000098">
    <property type="entry name" value="Netrin-A, isoform B"/>
    <property type="match status" value="1"/>
</dbReference>
<feature type="disulfide bond" evidence="8">
    <location>
        <begin position="474"/>
        <end position="483"/>
    </location>
</feature>
<keyword evidence="14" id="KW-1185">Reference proteome</keyword>
<comment type="subcellular location">
    <subcellularLocation>
        <location evidence="1">Secreted</location>
    </subcellularLocation>
</comment>
<dbReference type="Proteomes" id="UP000298663">
    <property type="component" value="Chromosome X"/>
</dbReference>
<dbReference type="GO" id="GO:0005576">
    <property type="term" value="C:extracellular region"/>
    <property type="evidence" value="ECO:0007669"/>
    <property type="project" value="UniProtKB-SubCell"/>
</dbReference>
<evidence type="ECO:0000256" key="3">
    <source>
        <dbReference type="ARBA" id="ARBA00022729"/>
    </source>
</evidence>
<dbReference type="PANTHER" id="PTHR10574:SF365">
    <property type="entry name" value="NETRIN-A-RELATED"/>
    <property type="match status" value="1"/>
</dbReference>
<evidence type="ECO:0000256" key="8">
    <source>
        <dbReference type="PROSITE-ProRule" id="PRU00460"/>
    </source>
</evidence>
<evidence type="ECO:0000259" key="10">
    <source>
        <dbReference type="PROSITE" id="PS50027"/>
    </source>
</evidence>
<dbReference type="GO" id="GO:0008045">
    <property type="term" value="P:motor neuron axon guidance"/>
    <property type="evidence" value="ECO:0007669"/>
    <property type="project" value="TreeGrafter"/>
</dbReference>
<keyword evidence="3 9" id="KW-0732">Signal</keyword>
<dbReference type="SMART" id="SM00136">
    <property type="entry name" value="LamNT"/>
    <property type="match status" value="1"/>
</dbReference>
<dbReference type="InterPro" id="IPR050440">
    <property type="entry name" value="Laminin/Netrin_ECM"/>
</dbReference>
<keyword evidence="6" id="KW-0325">Glycoprotein</keyword>
<evidence type="ECO:0000256" key="2">
    <source>
        <dbReference type="ARBA" id="ARBA00022525"/>
    </source>
</evidence>
<feature type="disulfide bond" evidence="8">
    <location>
        <begin position="453"/>
        <end position="465"/>
    </location>
</feature>
<dbReference type="InterPro" id="IPR002049">
    <property type="entry name" value="LE_dom"/>
</dbReference>
<protein>
    <recommendedName>
        <fullName evidence="15">Netrin-1</fullName>
    </recommendedName>
</protein>
<organism evidence="13 14">
    <name type="scientific">Steinernema carpocapsae</name>
    <name type="common">Entomopathogenic nematode</name>
    <dbReference type="NCBI Taxonomy" id="34508"/>
    <lineage>
        <taxon>Eukaryota</taxon>
        <taxon>Metazoa</taxon>
        <taxon>Ecdysozoa</taxon>
        <taxon>Nematoda</taxon>
        <taxon>Chromadorea</taxon>
        <taxon>Rhabditida</taxon>
        <taxon>Tylenchina</taxon>
        <taxon>Panagrolaimomorpha</taxon>
        <taxon>Strongyloidoidea</taxon>
        <taxon>Steinernematidae</taxon>
        <taxon>Steinernema</taxon>
    </lineage>
</organism>
<dbReference type="InterPro" id="IPR000742">
    <property type="entry name" value="EGF"/>
</dbReference>
<dbReference type="AlphaFoldDB" id="A0A4U8USN4"/>
<dbReference type="FunFam" id="2.10.25.10:FF:000081">
    <property type="entry name" value="Netrin 1"/>
    <property type="match status" value="1"/>
</dbReference>
<dbReference type="FunFam" id="2.40.50.120:FF:000025">
    <property type="entry name" value="Netrin unc-6"/>
    <property type="match status" value="1"/>
</dbReference>
<dbReference type="SUPFAM" id="SSF50242">
    <property type="entry name" value="TIMP-like"/>
    <property type="match status" value="1"/>
</dbReference>
<dbReference type="Pfam" id="PF01759">
    <property type="entry name" value="NTR"/>
    <property type="match status" value="1"/>
</dbReference>
<feature type="disulfide bond" evidence="8">
    <location>
        <begin position="455"/>
        <end position="472"/>
    </location>
</feature>
<feature type="domain" description="Laminin EGF-like" evidence="10">
    <location>
        <begin position="453"/>
        <end position="502"/>
    </location>
</feature>
<feature type="domain" description="Laminin EGF-like" evidence="10">
    <location>
        <begin position="294"/>
        <end position="349"/>
    </location>
</feature>
<feature type="disulfide bond" evidence="8">
    <location>
        <begin position="315"/>
        <end position="324"/>
    </location>
</feature>
<dbReference type="CDD" id="cd03579">
    <property type="entry name" value="NTR_netrin-1_like"/>
    <property type="match status" value="1"/>
</dbReference>
<dbReference type="FunFam" id="2.10.25.10:FF:000048">
    <property type="entry name" value="Netrin 3"/>
    <property type="match status" value="1"/>
</dbReference>
<dbReference type="PROSITE" id="PS50189">
    <property type="entry name" value="NTR"/>
    <property type="match status" value="1"/>
</dbReference>
<evidence type="ECO:0000256" key="1">
    <source>
        <dbReference type="ARBA" id="ARBA00004613"/>
    </source>
</evidence>
<dbReference type="GO" id="GO:0048813">
    <property type="term" value="P:dendrite morphogenesis"/>
    <property type="evidence" value="ECO:0007669"/>
    <property type="project" value="UniProtKB-ARBA"/>
</dbReference>
<evidence type="ECO:0000259" key="11">
    <source>
        <dbReference type="PROSITE" id="PS50189"/>
    </source>
</evidence>
<dbReference type="Gene3D" id="2.10.25.10">
    <property type="entry name" value="Laminin"/>
    <property type="match status" value="2"/>
</dbReference>
<dbReference type="InterPro" id="IPR001134">
    <property type="entry name" value="Netrin_domain"/>
</dbReference>
<sequence>MRHTVTMRLPLMVFTIRVFFPVKGAYFSQFSMKEPDHDPCYDMAGRPVRCVPDFINAAFGKPVIASDTCGQRGPSKFCSIREDENGILREQCDTCDASRRDRSHPASLLTDLNNSQNMTCWMSEPSTEYPHNITLTLSLGKKFELTYISMQFCHRLPDSMALYKSTDGGKTWSPFQFYSTECKNIYNREPNVRISKHNEQEVLCTDAHALAPLANRIAFATLEGRPSSFEFEKSPVLHDWVTASDIRIVFNRLSPDQAELYGLTNDVGANLTDLDVIKQRYYYSMGELAVGGRCKCNGHSSRCVLDKMGKYTCDCKHNTAGSECERCKPFHFDRPWARATSESAHECVPCNCNLHAKKCRFSMDLYRLSGYKSGGVCVNCKHNTAGRNCHYCTAKFASMWTISLLRKDCLDWHFRVAQGAKGIREFHSDFISNFMATFKTQMSFYCTSTLDACNCHPVGSLSKSCNQTSGQCICKPGVTGLTCNRCAKGFQQSQSPINPCIPIPSNINTLPLDVKDQCGKCRVVPKRMNQKKFCRRDYAVIVNVLGREQADGWVKYRISIENIIKGKVNSRASRRGEQSLWVSYASLACKCPKIRAGRKYFLQGRDDMDDRGRPGLTMNKHSIMLEWSNDLMDKIERFARRERRGQCPMRRKNAP</sequence>
<dbReference type="PANTHER" id="PTHR10574">
    <property type="entry name" value="NETRIN/LAMININ-RELATED"/>
    <property type="match status" value="1"/>
</dbReference>
<dbReference type="SMART" id="SM00643">
    <property type="entry name" value="C345C"/>
    <property type="match status" value="1"/>
</dbReference>
<feature type="disulfide bond" evidence="8">
    <location>
        <begin position="486"/>
        <end position="500"/>
    </location>
</feature>
<evidence type="ECO:0000313" key="13">
    <source>
        <dbReference type="EMBL" id="TMS36201.1"/>
    </source>
</evidence>
<keyword evidence="2" id="KW-0964">Secreted</keyword>
<dbReference type="SMART" id="SM00180">
    <property type="entry name" value="EGF_Lam"/>
    <property type="match status" value="3"/>
</dbReference>
<feature type="domain" description="NTR" evidence="11">
    <location>
        <begin position="518"/>
        <end position="647"/>
    </location>
</feature>
<evidence type="ECO:0000256" key="4">
    <source>
        <dbReference type="ARBA" id="ARBA00022737"/>
    </source>
</evidence>
<feature type="disulfide bond" evidence="8">
    <location>
        <begin position="296"/>
        <end position="313"/>
    </location>
</feature>
<dbReference type="STRING" id="34508.A0A4U8USN4"/>
<dbReference type="GO" id="GO:0009887">
    <property type="term" value="P:animal organ morphogenesis"/>
    <property type="evidence" value="ECO:0007669"/>
    <property type="project" value="TreeGrafter"/>
</dbReference>
<gene>
    <name evidence="13" type="ORF">L596_003429</name>
</gene>
<dbReference type="InterPro" id="IPR018933">
    <property type="entry name" value="Netrin_module_non-TIMP"/>
</dbReference>
<evidence type="ECO:0000256" key="7">
    <source>
        <dbReference type="ARBA" id="ARBA00023292"/>
    </source>
</evidence>
<comment type="caution">
    <text evidence="13">The sequence shown here is derived from an EMBL/GenBank/DDBJ whole genome shotgun (WGS) entry which is preliminary data.</text>
</comment>
<dbReference type="SUPFAM" id="SSF57196">
    <property type="entry name" value="EGF/Laminin"/>
    <property type="match status" value="3"/>
</dbReference>
<dbReference type="Pfam" id="PF00055">
    <property type="entry name" value="Laminin_N"/>
    <property type="match status" value="1"/>
</dbReference>
<reference evidence="13 14" key="2">
    <citation type="journal article" date="2019" name="G3 (Bethesda)">
        <title>Hybrid Assembly of the Genome of the Entomopathogenic Nematode Steinernema carpocapsae Identifies the X-Chromosome.</title>
        <authorList>
            <person name="Serra L."/>
            <person name="Macchietto M."/>
            <person name="Macias-Munoz A."/>
            <person name="McGill C.J."/>
            <person name="Rodriguez I.M."/>
            <person name="Rodriguez B."/>
            <person name="Murad R."/>
            <person name="Mortazavi A."/>
        </authorList>
    </citation>
    <scope>NUCLEOTIDE SEQUENCE [LARGE SCALE GENOMIC DNA]</scope>
    <source>
        <strain evidence="13 14">ALL</strain>
    </source>
</reference>
<dbReference type="PROSITE" id="PS00022">
    <property type="entry name" value="EGF_1"/>
    <property type="match status" value="1"/>
</dbReference>
<evidence type="ECO:0000256" key="9">
    <source>
        <dbReference type="SAM" id="SignalP"/>
    </source>
</evidence>
<dbReference type="InterPro" id="IPR056863">
    <property type="entry name" value="LMN_ATRN_NET-like_EGF"/>
</dbReference>
<dbReference type="Gene3D" id="2.60.120.260">
    <property type="entry name" value="Galactose-binding domain-like"/>
    <property type="match status" value="1"/>
</dbReference>
<proteinExistence type="predicted"/>
<keyword evidence="7 8" id="KW-0424">Laminin EGF-like domain</keyword>
<dbReference type="InterPro" id="IPR008993">
    <property type="entry name" value="TIMP-like_OB-fold"/>
</dbReference>
<dbReference type="GO" id="GO:0030424">
    <property type="term" value="C:axon"/>
    <property type="evidence" value="ECO:0007669"/>
    <property type="project" value="UniProtKB-ARBA"/>
</dbReference>
<reference evidence="13 14" key="1">
    <citation type="journal article" date="2015" name="Genome Biol.">
        <title>Comparative genomics of Steinernema reveals deeply conserved gene regulatory networks.</title>
        <authorList>
            <person name="Dillman A.R."/>
            <person name="Macchietto M."/>
            <person name="Porter C.F."/>
            <person name="Rogers A."/>
            <person name="Williams B."/>
            <person name="Antoshechkin I."/>
            <person name="Lee M.M."/>
            <person name="Goodwin Z."/>
            <person name="Lu X."/>
            <person name="Lewis E.E."/>
            <person name="Goodrich-Blair H."/>
            <person name="Stock S.P."/>
            <person name="Adams B.J."/>
            <person name="Sternberg P.W."/>
            <person name="Mortazavi A."/>
        </authorList>
    </citation>
    <scope>NUCLEOTIDE SEQUENCE [LARGE SCALE GENOMIC DNA]</scope>
    <source>
        <strain evidence="13 14">ALL</strain>
    </source>
</reference>
<comment type="caution">
    <text evidence="8">Lacks conserved residue(s) required for the propagation of feature annotation.</text>
</comment>
<keyword evidence="4" id="KW-0677">Repeat</keyword>
<dbReference type="GO" id="GO:0009888">
    <property type="term" value="P:tissue development"/>
    <property type="evidence" value="ECO:0007669"/>
    <property type="project" value="TreeGrafter"/>
</dbReference>
<dbReference type="InterPro" id="IPR008211">
    <property type="entry name" value="Laminin_N"/>
</dbReference>
<feature type="signal peptide" evidence="9">
    <location>
        <begin position="1"/>
        <end position="24"/>
    </location>
</feature>
<dbReference type="PROSITE" id="PS50027">
    <property type="entry name" value="EGF_LAM_2"/>
    <property type="match status" value="2"/>
</dbReference>
<dbReference type="PROSITE" id="PS51117">
    <property type="entry name" value="LAMININ_NTER"/>
    <property type="match status" value="1"/>
</dbReference>
<evidence type="ECO:0000259" key="12">
    <source>
        <dbReference type="PROSITE" id="PS51117"/>
    </source>
</evidence>
<evidence type="ECO:0008006" key="15">
    <source>
        <dbReference type="Google" id="ProtNLM"/>
    </source>
</evidence>
<dbReference type="CDD" id="cd00055">
    <property type="entry name" value="EGF_Lam"/>
    <property type="match status" value="2"/>
</dbReference>
<dbReference type="PROSITE" id="PS01248">
    <property type="entry name" value="EGF_LAM_1"/>
    <property type="match status" value="1"/>
</dbReference>